<dbReference type="PROSITE" id="PS51125">
    <property type="entry name" value="NHL"/>
    <property type="match status" value="1"/>
</dbReference>
<keyword evidence="8" id="KW-0732">Signal</keyword>
<dbReference type="EMBL" id="CP001337">
    <property type="protein sequence ID" value="ACL23039.1"/>
    <property type="molecule type" value="Genomic_DNA"/>
</dbReference>
<evidence type="ECO:0000313" key="10">
    <source>
        <dbReference type="EMBL" id="ACL23039.1"/>
    </source>
</evidence>
<dbReference type="InterPro" id="IPR001258">
    <property type="entry name" value="NHL_repeat"/>
</dbReference>
<dbReference type="HOGENOM" id="CLU_024978_0_0_0"/>
<dbReference type="KEGG" id="cag:Cagg_0086"/>
<dbReference type="GO" id="GO:0016020">
    <property type="term" value="C:membrane"/>
    <property type="evidence" value="ECO:0007669"/>
    <property type="project" value="UniProtKB-SubCell"/>
</dbReference>
<reference evidence="10" key="1">
    <citation type="submission" date="2008-12" db="EMBL/GenBank/DDBJ databases">
        <title>Complete sequence of Chloroflexus aggregans DSM 9485.</title>
        <authorList>
            <consortium name="US DOE Joint Genome Institute"/>
            <person name="Lucas S."/>
            <person name="Copeland A."/>
            <person name="Lapidus A."/>
            <person name="Glavina del Rio T."/>
            <person name="Dalin E."/>
            <person name="Tice H."/>
            <person name="Pitluck S."/>
            <person name="Foster B."/>
            <person name="Larimer F."/>
            <person name="Land M."/>
            <person name="Hauser L."/>
            <person name="Kyrpides N."/>
            <person name="Mikhailova N."/>
            <person name="Bryant D."/>
            <person name="Richardson P."/>
        </authorList>
    </citation>
    <scope>NUCLEOTIDE SEQUENCE</scope>
    <source>
        <strain evidence="10">DSM 9485</strain>
    </source>
</reference>
<evidence type="ECO:0000256" key="8">
    <source>
        <dbReference type="SAM" id="SignalP"/>
    </source>
</evidence>
<organism evidence="10 11">
    <name type="scientific">Chloroflexus aggregans (strain MD-66 / DSM 9485)</name>
    <dbReference type="NCBI Taxonomy" id="326427"/>
    <lineage>
        <taxon>Bacteria</taxon>
        <taxon>Bacillati</taxon>
        <taxon>Chloroflexota</taxon>
        <taxon>Chloroflexia</taxon>
        <taxon>Chloroflexales</taxon>
        <taxon>Chloroflexineae</taxon>
        <taxon>Chloroflexaceae</taxon>
        <taxon>Chloroflexus</taxon>
    </lineage>
</organism>
<dbReference type="PANTHER" id="PTHR24104:SF25">
    <property type="entry name" value="PROTEIN LIN-41"/>
    <property type="match status" value="1"/>
</dbReference>
<dbReference type="eggNOG" id="COG3391">
    <property type="taxonomic scope" value="Bacteria"/>
</dbReference>
<evidence type="ECO:0000259" key="9">
    <source>
        <dbReference type="Pfam" id="PF04893"/>
    </source>
</evidence>
<dbReference type="InterPro" id="IPR006977">
    <property type="entry name" value="Yip1_dom"/>
</dbReference>
<feature type="domain" description="Yip1" evidence="9">
    <location>
        <begin position="484"/>
        <end position="652"/>
    </location>
</feature>
<evidence type="ECO:0000256" key="4">
    <source>
        <dbReference type="ARBA" id="ARBA00022989"/>
    </source>
</evidence>
<keyword evidence="11" id="KW-1185">Reference proteome</keyword>
<evidence type="ECO:0000256" key="6">
    <source>
        <dbReference type="PROSITE-ProRule" id="PRU00504"/>
    </source>
</evidence>
<proteinExistence type="predicted"/>
<dbReference type="InterPro" id="IPR050952">
    <property type="entry name" value="TRIM-NHL_E3_ligases"/>
</dbReference>
<dbReference type="PANTHER" id="PTHR24104">
    <property type="entry name" value="E3 UBIQUITIN-PROTEIN LIGASE NHLRC1-RELATED"/>
    <property type="match status" value="1"/>
</dbReference>
<dbReference type="SUPFAM" id="SSF101898">
    <property type="entry name" value="NHL repeat"/>
    <property type="match status" value="1"/>
</dbReference>
<dbReference type="Gene3D" id="2.120.10.30">
    <property type="entry name" value="TolB, C-terminal domain"/>
    <property type="match status" value="2"/>
</dbReference>
<name>B8GC65_CHLAD</name>
<dbReference type="eggNOG" id="COG0457">
    <property type="taxonomic scope" value="Bacteria"/>
</dbReference>
<feature type="transmembrane region" description="Helical" evidence="7">
    <location>
        <begin position="543"/>
        <end position="561"/>
    </location>
</feature>
<feature type="transmembrane region" description="Helical" evidence="7">
    <location>
        <begin position="505"/>
        <end position="523"/>
    </location>
</feature>
<feature type="chain" id="PRO_5002872987" evidence="8">
    <location>
        <begin position="34"/>
        <end position="680"/>
    </location>
</feature>
<dbReference type="InterPro" id="IPR006311">
    <property type="entry name" value="TAT_signal"/>
</dbReference>
<dbReference type="InterPro" id="IPR011042">
    <property type="entry name" value="6-blade_b-propeller_TolB-like"/>
</dbReference>
<keyword evidence="4 7" id="KW-1133">Transmembrane helix</keyword>
<dbReference type="RefSeq" id="WP_012615405.1">
    <property type="nucleotide sequence ID" value="NC_011831.1"/>
</dbReference>
<dbReference type="SUPFAM" id="SSF48452">
    <property type="entry name" value="TPR-like"/>
    <property type="match status" value="1"/>
</dbReference>
<dbReference type="STRING" id="326427.Cagg_0086"/>
<keyword evidence="3" id="KW-0677">Repeat</keyword>
<evidence type="ECO:0000256" key="1">
    <source>
        <dbReference type="ARBA" id="ARBA00004141"/>
    </source>
</evidence>
<gene>
    <name evidence="10" type="ordered locus">Cagg_0086</name>
</gene>
<feature type="transmembrane region" description="Helical" evidence="7">
    <location>
        <begin position="644"/>
        <end position="665"/>
    </location>
</feature>
<evidence type="ECO:0000256" key="7">
    <source>
        <dbReference type="SAM" id="Phobius"/>
    </source>
</evidence>
<protein>
    <submittedName>
        <fullName evidence="10">NHL repeat-containing protein</fullName>
    </submittedName>
</protein>
<comment type="subcellular location">
    <subcellularLocation>
        <location evidence="1">Membrane</location>
        <topology evidence="1">Multi-pass membrane protein</topology>
    </subcellularLocation>
</comment>
<dbReference type="CDD" id="cd05819">
    <property type="entry name" value="NHL"/>
    <property type="match status" value="1"/>
</dbReference>
<feature type="repeat" description="NHL" evidence="6">
    <location>
        <begin position="103"/>
        <end position="137"/>
    </location>
</feature>
<dbReference type="AlphaFoldDB" id="B8GC65"/>
<feature type="transmembrane region" description="Helical" evidence="7">
    <location>
        <begin position="431"/>
        <end position="449"/>
    </location>
</feature>
<dbReference type="GO" id="GO:0008270">
    <property type="term" value="F:zinc ion binding"/>
    <property type="evidence" value="ECO:0007669"/>
    <property type="project" value="UniProtKB-KW"/>
</dbReference>
<dbReference type="Pfam" id="PF04893">
    <property type="entry name" value="Yip1"/>
    <property type="match status" value="1"/>
</dbReference>
<feature type="transmembrane region" description="Helical" evidence="7">
    <location>
        <begin position="603"/>
        <end position="623"/>
    </location>
</feature>
<dbReference type="PROSITE" id="PS51318">
    <property type="entry name" value="TAT"/>
    <property type="match status" value="1"/>
</dbReference>
<dbReference type="InterPro" id="IPR011990">
    <property type="entry name" value="TPR-like_helical_dom_sf"/>
</dbReference>
<feature type="transmembrane region" description="Helical" evidence="7">
    <location>
        <begin position="573"/>
        <end position="597"/>
    </location>
</feature>
<keyword evidence="2 7" id="KW-0812">Transmembrane</keyword>
<evidence type="ECO:0000256" key="5">
    <source>
        <dbReference type="ARBA" id="ARBA00023136"/>
    </source>
</evidence>
<evidence type="ECO:0000256" key="2">
    <source>
        <dbReference type="ARBA" id="ARBA00022692"/>
    </source>
</evidence>
<feature type="signal peptide" evidence="8">
    <location>
        <begin position="1"/>
        <end position="33"/>
    </location>
</feature>
<evidence type="ECO:0000313" key="11">
    <source>
        <dbReference type="Proteomes" id="UP000002508"/>
    </source>
</evidence>
<sequence>MTLMRTRKRRGFLIGAIIGLALGLALLTPSARADTPYVTWTPGPGGKLYMTQDAYIPTDEINLPVNAPEDLFVTPDGVIYLADTGNGRVVRLDATLAVAAEYGKGVLNKPTGVFVDDEGTVYVADAGLNQIVVFAADGTLRHQFGRPSEPLFGKNRTFLPRKVAVDRRKNLYVISEGSVQGVIQLNPDGRFIGNFAANTAQMSLRMILQRMFLSEEQLAQLVRNEAASPSNLAIDRQSMLYTLTASTFADQSIRKFTVAGRNIFPTIYGSTSFRDIYVDTEGLLVVVDGEGRIFEYDQNGTLLFMFNAHDNGDQRRGTLINPTGIARYGDTIYVLDKEKNALIRYQTTAFAETVHRAMRLYLAGFYREAKPYFEQVLNYNGSFIMAYQGLADAYFKAGDYPAALAAYRYAEDRNGYSEAFWELRNAVLQQYLGPFIVAVTLAALGQSVFRRFERRHGWLTPLRDGMRRLRRYRLVDDAIFLLRFVRHPVDSFYYIKASQRGSLRFALLIYLWVIAVHVSSLYLIGFPFNPYAYPGQIRVENEIALLVALFGLWNAANYLVSTISDGEGRVRDVVIGSAYSLVPYALFMPVVIAASNVLTLNEVFLVSFSQQVILAWTGLMLFIMVREIHNYTISETTSNVLKTLFTMAMLALTAYILSLLFGQLFDFVSAVWQEIGLRGL</sequence>
<evidence type="ECO:0000256" key="3">
    <source>
        <dbReference type="ARBA" id="ARBA00022737"/>
    </source>
</evidence>
<accession>B8GC65</accession>
<keyword evidence="5 7" id="KW-0472">Membrane</keyword>
<dbReference type="Proteomes" id="UP000002508">
    <property type="component" value="Chromosome"/>
</dbReference>